<proteinExistence type="inferred from homology"/>
<reference evidence="2 3" key="1">
    <citation type="submission" date="2017-12" db="EMBL/GenBank/DDBJ databases">
        <title>Comparative genomics of Botrytis spp.</title>
        <authorList>
            <person name="Valero-Jimenez C.A."/>
            <person name="Tapia P."/>
            <person name="Veloso J."/>
            <person name="Silva-Moreno E."/>
            <person name="Staats M."/>
            <person name="Valdes J.H."/>
            <person name="Van Kan J.A.L."/>
        </authorList>
    </citation>
    <scope>NUCLEOTIDE SEQUENCE [LARGE SCALE GENOMIC DNA]</scope>
    <source>
        <strain evidence="2 3">MUCL3349</strain>
    </source>
</reference>
<evidence type="ECO:0000313" key="2">
    <source>
        <dbReference type="EMBL" id="TGO81869.1"/>
    </source>
</evidence>
<dbReference type="InterPro" id="IPR002347">
    <property type="entry name" value="SDR_fam"/>
</dbReference>
<sequence length="180" mass="19460">MLPTIVLITGANRRLGKGLLERFLALPNHIVIAATRDTSHKISKKLADLPKGSGSGLIVVKIDDSIEQDAFDVVQELQDQHNIQHIDIVITNVGVSMTFVAKIKGSYFTPVGSPAGAIAHQPPIRNAAYGPTKAAVNWLTVRIHVKNDWLNAVVMVPGWVATELGYEGAKGLDKSNMIHN</sequence>
<dbReference type="GO" id="GO:0016491">
    <property type="term" value="F:oxidoreductase activity"/>
    <property type="evidence" value="ECO:0007669"/>
    <property type="project" value="TreeGrafter"/>
</dbReference>
<dbReference type="EMBL" id="PQXO01000985">
    <property type="protein sequence ID" value="TGO81869.1"/>
    <property type="molecule type" value="Genomic_DNA"/>
</dbReference>
<name>A0A4Z1KKA4_9HELO</name>
<dbReference type="GO" id="GO:0005737">
    <property type="term" value="C:cytoplasm"/>
    <property type="evidence" value="ECO:0007669"/>
    <property type="project" value="TreeGrafter"/>
</dbReference>
<gene>
    <name evidence="2" type="ORF">BPOR_0991g00030</name>
</gene>
<dbReference type="Gene3D" id="3.40.50.720">
    <property type="entry name" value="NAD(P)-binding Rossmann-like Domain"/>
    <property type="match status" value="2"/>
</dbReference>
<accession>A0A4Z1KKA4</accession>
<comment type="similarity">
    <text evidence="1">Belongs to the short-chain dehydrogenases/reductases (SDR) family.</text>
</comment>
<organism evidence="2 3">
    <name type="scientific">Botrytis porri</name>
    <dbReference type="NCBI Taxonomy" id="87229"/>
    <lineage>
        <taxon>Eukaryota</taxon>
        <taxon>Fungi</taxon>
        <taxon>Dikarya</taxon>
        <taxon>Ascomycota</taxon>
        <taxon>Pezizomycotina</taxon>
        <taxon>Leotiomycetes</taxon>
        <taxon>Helotiales</taxon>
        <taxon>Sclerotiniaceae</taxon>
        <taxon>Botrytis</taxon>
    </lineage>
</organism>
<dbReference type="Pfam" id="PF00106">
    <property type="entry name" value="adh_short"/>
    <property type="match status" value="1"/>
</dbReference>
<dbReference type="SUPFAM" id="SSF51735">
    <property type="entry name" value="NAD(P)-binding Rossmann-fold domains"/>
    <property type="match status" value="1"/>
</dbReference>
<comment type="caution">
    <text evidence="2">The sequence shown here is derived from an EMBL/GenBank/DDBJ whole genome shotgun (WGS) entry which is preliminary data.</text>
</comment>
<dbReference type="PANTHER" id="PTHR43544:SF26">
    <property type="entry name" value="SHORT CHAIN DEHYDROGENASE_REDUCTASE FAMILY OXIDOREDUCTASE (JCVI)"/>
    <property type="match status" value="1"/>
</dbReference>
<dbReference type="Proteomes" id="UP000297280">
    <property type="component" value="Unassembled WGS sequence"/>
</dbReference>
<dbReference type="InterPro" id="IPR051468">
    <property type="entry name" value="Fungal_SecMetab_SDRs"/>
</dbReference>
<dbReference type="PANTHER" id="PTHR43544">
    <property type="entry name" value="SHORT-CHAIN DEHYDROGENASE/REDUCTASE"/>
    <property type="match status" value="1"/>
</dbReference>
<keyword evidence="3" id="KW-1185">Reference proteome</keyword>
<protein>
    <submittedName>
        <fullName evidence="2">Uncharacterized protein</fullName>
    </submittedName>
</protein>
<dbReference type="AlphaFoldDB" id="A0A4Z1KKA4"/>
<evidence type="ECO:0000313" key="3">
    <source>
        <dbReference type="Proteomes" id="UP000297280"/>
    </source>
</evidence>
<evidence type="ECO:0000256" key="1">
    <source>
        <dbReference type="ARBA" id="ARBA00006484"/>
    </source>
</evidence>
<dbReference type="InterPro" id="IPR036291">
    <property type="entry name" value="NAD(P)-bd_dom_sf"/>
</dbReference>